<dbReference type="InterPro" id="IPR029058">
    <property type="entry name" value="AB_hydrolase_fold"/>
</dbReference>
<dbReference type="OrthoDB" id="3200163at2759"/>
<reference evidence="4" key="1">
    <citation type="submission" date="2013-04" db="EMBL/GenBank/DDBJ databases">
        <authorList>
            <person name="Qu J."/>
            <person name="Murali S.C."/>
            <person name="Bandaranaike D."/>
            <person name="Bellair M."/>
            <person name="Blankenburg K."/>
            <person name="Chao H."/>
            <person name="Dinh H."/>
            <person name="Doddapaneni H."/>
            <person name="Downs B."/>
            <person name="Dugan-Rocha S."/>
            <person name="Elkadiri S."/>
            <person name="Gnanaolivu R.D."/>
            <person name="Hernandez B."/>
            <person name="Javaid M."/>
            <person name="Jayaseelan J.C."/>
            <person name="Lee S."/>
            <person name="Li M."/>
            <person name="Ming W."/>
            <person name="Munidasa M."/>
            <person name="Muniz J."/>
            <person name="Nguyen L."/>
            <person name="Ongeri F."/>
            <person name="Osuji N."/>
            <person name="Pu L.-L."/>
            <person name="Puazo M."/>
            <person name="Qu C."/>
            <person name="Quiroz J."/>
            <person name="Raj R."/>
            <person name="Weissenberger G."/>
            <person name="Xin Y."/>
            <person name="Zou X."/>
            <person name="Han Y."/>
            <person name="Richards S."/>
            <person name="Worley K."/>
            <person name="Muzny D."/>
            <person name="Gibbs R."/>
        </authorList>
    </citation>
    <scope>NUCLEOTIDE SEQUENCE</scope>
    <source>
        <strain evidence="4">Sampled in the wild</strain>
    </source>
</reference>
<dbReference type="Gene3D" id="3.40.50.1820">
    <property type="entry name" value="alpha/beta hydrolase"/>
    <property type="match status" value="1"/>
</dbReference>
<sequence length="320" mass="33724">MDQIAALHWIQNNIALFGGDPTNVTLFGHGTGAACVNLLMVSPTVMPGLFHRAALLSGSALSSWAIVEDPVFYAVKLARRLNCSSPDEAVPTATGTAPNSAAAAAEAWQEAERLVDCLRAAPLSALTAQEAPPPAPAFLTAFGPSVDGVVVRPGFKADMVASLLASGGGGGGGVGDGDLGVNGKKRSSGGGGMNAAAGFGLNTYDLLFGVVSGEALFRFSNRDVQSGFEGERRDRIVRTYVRNAYRYHLSEIFFTVVNEYTDWERTVQHPINTRDATVAALSDAQFVAPLVQAGDALAARPGARSFFYVFDYQTREGDYP</sequence>
<accession>A0A8K0KET2</accession>
<evidence type="ECO:0000256" key="2">
    <source>
        <dbReference type="ARBA" id="ARBA00023180"/>
    </source>
</evidence>
<name>A0A8K0KET2_LADFU</name>
<organism evidence="4 5">
    <name type="scientific">Ladona fulva</name>
    <name type="common">Scarce chaser dragonfly</name>
    <name type="synonym">Libellula fulva</name>
    <dbReference type="NCBI Taxonomy" id="123851"/>
    <lineage>
        <taxon>Eukaryota</taxon>
        <taxon>Metazoa</taxon>
        <taxon>Ecdysozoa</taxon>
        <taxon>Arthropoda</taxon>
        <taxon>Hexapoda</taxon>
        <taxon>Insecta</taxon>
        <taxon>Pterygota</taxon>
        <taxon>Palaeoptera</taxon>
        <taxon>Odonata</taxon>
        <taxon>Epiprocta</taxon>
        <taxon>Anisoptera</taxon>
        <taxon>Libelluloidea</taxon>
        <taxon>Libellulidae</taxon>
        <taxon>Ladona</taxon>
    </lineage>
</organism>
<dbReference type="SUPFAM" id="SSF53474">
    <property type="entry name" value="alpha/beta-Hydrolases"/>
    <property type="match status" value="1"/>
</dbReference>
<dbReference type="InterPro" id="IPR002018">
    <property type="entry name" value="CarbesteraseB"/>
</dbReference>
<dbReference type="PANTHER" id="PTHR43903">
    <property type="entry name" value="NEUROLIGIN"/>
    <property type="match status" value="1"/>
</dbReference>
<feature type="non-terminal residue" evidence="4">
    <location>
        <position position="320"/>
    </location>
</feature>
<dbReference type="Proteomes" id="UP000792457">
    <property type="component" value="Unassembled WGS sequence"/>
</dbReference>
<dbReference type="Pfam" id="PF00135">
    <property type="entry name" value="COesterase"/>
    <property type="match status" value="1"/>
</dbReference>
<evidence type="ECO:0000313" key="4">
    <source>
        <dbReference type="EMBL" id="KAG8233575.1"/>
    </source>
</evidence>
<dbReference type="AlphaFoldDB" id="A0A8K0KET2"/>
<protein>
    <recommendedName>
        <fullName evidence="3">Carboxylesterase type B domain-containing protein</fullName>
    </recommendedName>
</protein>
<evidence type="ECO:0000259" key="3">
    <source>
        <dbReference type="Pfam" id="PF00135"/>
    </source>
</evidence>
<dbReference type="EMBL" id="KZ308731">
    <property type="protein sequence ID" value="KAG8233575.1"/>
    <property type="molecule type" value="Genomic_DNA"/>
</dbReference>
<comment type="similarity">
    <text evidence="1">Belongs to the type-B carboxylesterase/lipase family.</text>
</comment>
<evidence type="ECO:0000256" key="1">
    <source>
        <dbReference type="ARBA" id="ARBA00005964"/>
    </source>
</evidence>
<dbReference type="InterPro" id="IPR051093">
    <property type="entry name" value="Neuroligin/BSAL"/>
</dbReference>
<keyword evidence="5" id="KW-1185">Reference proteome</keyword>
<feature type="domain" description="Carboxylesterase type B" evidence="3">
    <location>
        <begin position="1"/>
        <end position="317"/>
    </location>
</feature>
<comment type="caution">
    <text evidence="4">The sequence shown here is derived from an EMBL/GenBank/DDBJ whole genome shotgun (WGS) entry which is preliminary data.</text>
</comment>
<evidence type="ECO:0000313" key="5">
    <source>
        <dbReference type="Proteomes" id="UP000792457"/>
    </source>
</evidence>
<keyword evidence="2" id="KW-0325">Glycoprotein</keyword>
<reference evidence="4" key="2">
    <citation type="submission" date="2017-10" db="EMBL/GenBank/DDBJ databases">
        <title>Ladona fulva Genome sequencing and assembly.</title>
        <authorList>
            <person name="Murali S."/>
            <person name="Richards S."/>
            <person name="Bandaranaike D."/>
            <person name="Bellair M."/>
            <person name="Blankenburg K."/>
            <person name="Chao H."/>
            <person name="Dinh H."/>
            <person name="Doddapaneni H."/>
            <person name="Dugan-Rocha S."/>
            <person name="Elkadiri S."/>
            <person name="Gnanaolivu R."/>
            <person name="Hernandez B."/>
            <person name="Skinner E."/>
            <person name="Javaid M."/>
            <person name="Lee S."/>
            <person name="Li M."/>
            <person name="Ming W."/>
            <person name="Munidasa M."/>
            <person name="Muniz J."/>
            <person name="Nguyen L."/>
            <person name="Hughes D."/>
            <person name="Osuji N."/>
            <person name="Pu L.-L."/>
            <person name="Puazo M."/>
            <person name="Qu C."/>
            <person name="Quiroz J."/>
            <person name="Raj R."/>
            <person name="Weissenberger G."/>
            <person name="Xin Y."/>
            <person name="Zou X."/>
            <person name="Han Y."/>
            <person name="Worley K."/>
            <person name="Muzny D."/>
            <person name="Gibbs R."/>
        </authorList>
    </citation>
    <scope>NUCLEOTIDE SEQUENCE</scope>
    <source>
        <strain evidence="4">Sampled in the wild</strain>
    </source>
</reference>
<proteinExistence type="inferred from homology"/>
<gene>
    <name evidence="4" type="ORF">J437_LFUL000986</name>
</gene>